<sequence>MLHSVEEILSQCLRTSRGRPRQANRMRKIDRGMLAWVTKFLQEFKEETKILEGNDHPTLPFVTREQRSAGPLRGRLRGL</sequence>
<dbReference type="AlphaFoldDB" id="A0AAE1LVM2"/>
<gene>
    <name evidence="1" type="ORF">KUF71_017461</name>
</gene>
<dbReference type="Proteomes" id="UP001219518">
    <property type="component" value="Unassembled WGS sequence"/>
</dbReference>
<evidence type="ECO:0000313" key="2">
    <source>
        <dbReference type="Proteomes" id="UP001219518"/>
    </source>
</evidence>
<keyword evidence="2" id="KW-1185">Reference proteome</keyword>
<dbReference type="EMBL" id="JAHWGI010001443">
    <property type="protein sequence ID" value="KAK3933200.1"/>
    <property type="molecule type" value="Genomic_DNA"/>
</dbReference>
<evidence type="ECO:0000313" key="1">
    <source>
        <dbReference type="EMBL" id="KAK3933200.1"/>
    </source>
</evidence>
<comment type="caution">
    <text evidence="1">The sequence shown here is derived from an EMBL/GenBank/DDBJ whole genome shotgun (WGS) entry which is preliminary data.</text>
</comment>
<protein>
    <submittedName>
        <fullName evidence="1">HTH-type transcriptional repressor ComR</fullName>
    </submittedName>
</protein>
<reference evidence="1" key="1">
    <citation type="submission" date="2021-07" db="EMBL/GenBank/DDBJ databases">
        <authorList>
            <person name="Catto M.A."/>
            <person name="Jacobson A."/>
            <person name="Kennedy G."/>
            <person name="Labadie P."/>
            <person name="Hunt B.G."/>
            <person name="Srinivasan R."/>
        </authorList>
    </citation>
    <scope>NUCLEOTIDE SEQUENCE</scope>
    <source>
        <strain evidence="1">PL_HMW_Pooled</strain>
        <tissue evidence="1">Head</tissue>
    </source>
</reference>
<proteinExistence type="predicted"/>
<organism evidence="1 2">
    <name type="scientific">Frankliniella fusca</name>
    <dbReference type="NCBI Taxonomy" id="407009"/>
    <lineage>
        <taxon>Eukaryota</taxon>
        <taxon>Metazoa</taxon>
        <taxon>Ecdysozoa</taxon>
        <taxon>Arthropoda</taxon>
        <taxon>Hexapoda</taxon>
        <taxon>Insecta</taxon>
        <taxon>Pterygota</taxon>
        <taxon>Neoptera</taxon>
        <taxon>Paraneoptera</taxon>
        <taxon>Thysanoptera</taxon>
        <taxon>Terebrantia</taxon>
        <taxon>Thripoidea</taxon>
        <taxon>Thripidae</taxon>
        <taxon>Frankliniella</taxon>
    </lineage>
</organism>
<accession>A0AAE1LVM2</accession>
<reference evidence="1" key="2">
    <citation type="journal article" date="2023" name="BMC Genomics">
        <title>Pest status, molecular evolution, and epigenetic factors derived from the genome assembly of Frankliniella fusca, a thysanopteran phytovirus vector.</title>
        <authorList>
            <person name="Catto M.A."/>
            <person name="Labadie P.E."/>
            <person name="Jacobson A.L."/>
            <person name="Kennedy G.G."/>
            <person name="Srinivasan R."/>
            <person name="Hunt B.G."/>
        </authorList>
    </citation>
    <scope>NUCLEOTIDE SEQUENCE</scope>
    <source>
        <strain evidence="1">PL_HMW_Pooled</strain>
    </source>
</reference>
<name>A0AAE1LVM2_9NEOP</name>